<dbReference type="Proteomes" id="UP000223913">
    <property type="component" value="Unassembled WGS sequence"/>
</dbReference>
<dbReference type="Gene3D" id="1.10.490.10">
    <property type="entry name" value="Globins"/>
    <property type="match status" value="1"/>
</dbReference>
<comment type="similarity">
    <text evidence="5">Belongs to the globin family.</text>
</comment>
<keyword evidence="8" id="KW-1185">Reference proteome</keyword>
<evidence type="ECO:0000256" key="4">
    <source>
        <dbReference type="ARBA" id="ARBA00023004"/>
    </source>
</evidence>
<evidence type="ECO:0000313" key="7">
    <source>
        <dbReference type="EMBL" id="PHN07270.1"/>
    </source>
</evidence>
<dbReference type="GO" id="GO:0046210">
    <property type="term" value="P:nitric oxide catabolic process"/>
    <property type="evidence" value="ECO:0007669"/>
    <property type="project" value="TreeGrafter"/>
</dbReference>
<dbReference type="RefSeq" id="WP_099149199.1">
    <property type="nucleotide sequence ID" value="NZ_PDUD01000010.1"/>
</dbReference>
<sequence>MDPQTVNLVQTSFQKVIPIADLAMKIFYTKLFEIDPSLQNLFPTGEEQMGKQRNKLRDMLVVAVNSLSKPEVLIPALQNLGRRHVGYGVAAEHYNTVGQALIDTLAAGLGDDFTPEVKTAWGEVYGLIATTMIEAGNEVAA</sequence>
<dbReference type="Pfam" id="PF00042">
    <property type="entry name" value="Globin"/>
    <property type="match status" value="1"/>
</dbReference>
<dbReference type="SUPFAM" id="SSF46458">
    <property type="entry name" value="Globin-like"/>
    <property type="match status" value="1"/>
</dbReference>
<name>A0A2D0NFV7_FLAN2</name>
<evidence type="ECO:0000259" key="6">
    <source>
        <dbReference type="PROSITE" id="PS01033"/>
    </source>
</evidence>
<reference evidence="7 8" key="1">
    <citation type="submission" date="2017-10" db="EMBL/GenBank/DDBJ databases">
        <title>The draft genome sequence of Lewinella nigricans NBRC 102662.</title>
        <authorList>
            <person name="Wang K."/>
        </authorList>
    </citation>
    <scope>NUCLEOTIDE SEQUENCE [LARGE SCALE GENOMIC DNA]</scope>
    <source>
        <strain evidence="7 8">NBRC 102662</strain>
    </source>
</reference>
<proteinExistence type="inferred from homology"/>
<dbReference type="PANTHER" id="PTHR43396:SF3">
    <property type="entry name" value="FLAVOHEMOPROTEIN"/>
    <property type="match status" value="1"/>
</dbReference>
<comment type="caution">
    <text evidence="7">The sequence shown here is derived from an EMBL/GenBank/DDBJ whole genome shotgun (WGS) entry which is preliminary data.</text>
</comment>
<evidence type="ECO:0000256" key="1">
    <source>
        <dbReference type="ARBA" id="ARBA00022617"/>
    </source>
</evidence>
<evidence type="ECO:0000256" key="5">
    <source>
        <dbReference type="RuleBase" id="RU000356"/>
    </source>
</evidence>
<organism evidence="7 8">
    <name type="scientific">Flavilitoribacter nigricans (strain ATCC 23147 / DSM 23189 / NBRC 102662 / NCIMB 1420 / SS-2)</name>
    <name type="common">Lewinella nigricans</name>
    <dbReference type="NCBI Taxonomy" id="1122177"/>
    <lineage>
        <taxon>Bacteria</taxon>
        <taxon>Pseudomonadati</taxon>
        <taxon>Bacteroidota</taxon>
        <taxon>Saprospiria</taxon>
        <taxon>Saprospirales</taxon>
        <taxon>Lewinellaceae</taxon>
        <taxon>Flavilitoribacter</taxon>
    </lineage>
</organism>
<dbReference type="PRINTS" id="PR00188">
    <property type="entry name" value="PLANTGLOBIN"/>
</dbReference>
<dbReference type="InterPro" id="IPR009050">
    <property type="entry name" value="Globin-like_sf"/>
</dbReference>
<dbReference type="GO" id="GO:0005344">
    <property type="term" value="F:oxygen carrier activity"/>
    <property type="evidence" value="ECO:0007669"/>
    <property type="project" value="UniProtKB-KW"/>
</dbReference>
<accession>A0A2D0NFV7</accession>
<dbReference type="GO" id="GO:0019825">
    <property type="term" value="F:oxygen binding"/>
    <property type="evidence" value="ECO:0007669"/>
    <property type="project" value="InterPro"/>
</dbReference>
<keyword evidence="7" id="KW-0675">Receptor</keyword>
<dbReference type="PROSITE" id="PS01033">
    <property type="entry name" value="GLOBIN"/>
    <property type="match status" value="1"/>
</dbReference>
<dbReference type="GO" id="GO:0046872">
    <property type="term" value="F:metal ion binding"/>
    <property type="evidence" value="ECO:0007669"/>
    <property type="project" value="UniProtKB-KW"/>
</dbReference>
<dbReference type="GO" id="GO:0071500">
    <property type="term" value="P:cellular response to nitrosative stress"/>
    <property type="evidence" value="ECO:0007669"/>
    <property type="project" value="TreeGrafter"/>
</dbReference>
<keyword evidence="1 5" id="KW-0349">Heme</keyword>
<dbReference type="GO" id="GO:0008941">
    <property type="term" value="F:nitric oxide dioxygenase NAD(P)H activity"/>
    <property type="evidence" value="ECO:0007669"/>
    <property type="project" value="TreeGrafter"/>
</dbReference>
<dbReference type="AlphaFoldDB" id="A0A2D0NFV7"/>
<evidence type="ECO:0000313" key="8">
    <source>
        <dbReference type="Proteomes" id="UP000223913"/>
    </source>
</evidence>
<dbReference type="PANTHER" id="PTHR43396">
    <property type="entry name" value="FLAVOHEMOPROTEIN"/>
    <property type="match status" value="1"/>
</dbReference>
<dbReference type="GO" id="GO:0071949">
    <property type="term" value="F:FAD binding"/>
    <property type="evidence" value="ECO:0007669"/>
    <property type="project" value="TreeGrafter"/>
</dbReference>
<keyword evidence="5" id="KW-0813">Transport</keyword>
<evidence type="ECO:0000256" key="3">
    <source>
        <dbReference type="ARBA" id="ARBA00022723"/>
    </source>
</evidence>
<keyword evidence="3" id="KW-0479">Metal-binding</keyword>
<keyword evidence="2 5" id="KW-0561">Oxygen transport</keyword>
<keyword evidence="4" id="KW-0408">Iron</keyword>
<evidence type="ECO:0000256" key="2">
    <source>
        <dbReference type="ARBA" id="ARBA00022621"/>
    </source>
</evidence>
<dbReference type="InterPro" id="IPR012292">
    <property type="entry name" value="Globin/Proto"/>
</dbReference>
<dbReference type="CDD" id="cd12131">
    <property type="entry name" value="HGbI-like"/>
    <property type="match status" value="1"/>
</dbReference>
<protein>
    <submittedName>
        <fullName evidence="7">Hemin receptor</fullName>
    </submittedName>
</protein>
<dbReference type="OrthoDB" id="9801223at2"/>
<gene>
    <name evidence="7" type="ORF">CRP01_06470</name>
</gene>
<dbReference type="EMBL" id="PDUD01000010">
    <property type="protein sequence ID" value="PHN07270.1"/>
    <property type="molecule type" value="Genomic_DNA"/>
</dbReference>
<feature type="domain" description="Globin" evidence="6">
    <location>
        <begin position="1"/>
        <end position="137"/>
    </location>
</feature>
<dbReference type="GO" id="GO:0020037">
    <property type="term" value="F:heme binding"/>
    <property type="evidence" value="ECO:0007669"/>
    <property type="project" value="InterPro"/>
</dbReference>
<dbReference type="InterPro" id="IPR000971">
    <property type="entry name" value="Globin"/>
</dbReference>